<dbReference type="Pfam" id="PF00903">
    <property type="entry name" value="Glyoxalase"/>
    <property type="match status" value="2"/>
</dbReference>
<dbReference type="AlphaFoldDB" id="A0A7W6DJ31"/>
<evidence type="ECO:0000313" key="3">
    <source>
        <dbReference type="Proteomes" id="UP000552757"/>
    </source>
</evidence>
<organism evidence="2 3">
    <name type="scientific">Sphingobium fontiphilum</name>
    <dbReference type="NCBI Taxonomy" id="944425"/>
    <lineage>
        <taxon>Bacteria</taxon>
        <taxon>Pseudomonadati</taxon>
        <taxon>Pseudomonadota</taxon>
        <taxon>Alphaproteobacteria</taxon>
        <taxon>Sphingomonadales</taxon>
        <taxon>Sphingomonadaceae</taxon>
        <taxon>Sphingobium</taxon>
    </lineage>
</organism>
<evidence type="ECO:0000313" key="2">
    <source>
        <dbReference type="EMBL" id="MBB3982256.1"/>
    </source>
</evidence>
<proteinExistence type="predicted"/>
<dbReference type="GO" id="GO:0051213">
    <property type="term" value="F:dioxygenase activity"/>
    <property type="evidence" value="ECO:0007669"/>
    <property type="project" value="UniProtKB-KW"/>
</dbReference>
<feature type="domain" description="VOC" evidence="1">
    <location>
        <begin position="157"/>
        <end position="272"/>
    </location>
</feature>
<comment type="caution">
    <text evidence="2">The sequence shown here is derived from an EMBL/GenBank/DDBJ whole genome shotgun (WGS) entry which is preliminary data.</text>
</comment>
<protein>
    <submittedName>
        <fullName evidence="2">Catechol 2,3-dioxygenase-like lactoylglutathione lyase family enzyme</fullName>
    </submittedName>
</protein>
<accession>A0A7W6DJ31</accession>
<evidence type="ECO:0000259" key="1">
    <source>
        <dbReference type="PROSITE" id="PS51819"/>
    </source>
</evidence>
<dbReference type="Gene3D" id="3.10.180.10">
    <property type="entry name" value="2,3-Dihydroxybiphenyl 1,2-Dioxygenase, domain 1"/>
    <property type="match status" value="2"/>
</dbReference>
<dbReference type="InterPro" id="IPR029068">
    <property type="entry name" value="Glyas_Bleomycin-R_OHBP_Dase"/>
</dbReference>
<dbReference type="GO" id="GO:0016829">
    <property type="term" value="F:lyase activity"/>
    <property type="evidence" value="ECO:0007669"/>
    <property type="project" value="UniProtKB-KW"/>
</dbReference>
<dbReference type="SUPFAM" id="SSF54593">
    <property type="entry name" value="Glyoxalase/Bleomycin resistance protein/Dihydroxybiphenyl dioxygenase"/>
    <property type="match status" value="1"/>
</dbReference>
<dbReference type="InterPro" id="IPR004360">
    <property type="entry name" value="Glyas_Fos-R_dOase_dom"/>
</dbReference>
<dbReference type="Proteomes" id="UP000552757">
    <property type="component" value="Unassembled WGS sequence"/>
</dbReference>
<keyword evidence="2" id="KW-0560">Oxidoreductase</keyword>
<keyword evidence="2" id="KW-0456">Lyase</keyword>
<keyword evidence="3" id="KW-1185">Reference proteome</keyword>
<dbReference type="EMBL" id="JACIEB010000004">
    <property type="protein sequence ID" value="MBB3982256.1"/>
    <property type="molecule type" value="Genomic_DNA"/>
</dbReference>
<keyword evidence="2" id="KW-0223">Dioxygenase</keyword>
<sequence>MAISESAGGPAIHSLDHFCLTVPDLDEARTFFTEFGLDVRAANGTLELYTFGHPHRWAVLRPGGRKKLEYITFGVFKGDLDRFREKFAALGVETIDTPANGEPGGIWFRNPDGLPMQVIEAEKCSPDTKAEFLTRSVGPGECAAIPRSKAPRVRPRRLSHFLLFTSDVMRDIAFYERTLGLKLSDRSADAVAFLHGVHGSDHHLLALGGSTGPGMHHSSWDVGSIQEVGVGGAHMASLGYDKGWGVGQHVLGANYFQYVPDPWGSYAEYSCDIDFVPAGFDWPAADHPPEDSMFLWGPPPPENFIANTELQDA</sequence>
<reference evidence="2 3" key="1">
    <citation type="submission" date="2020-08" db="EMBL/GenBank/DDBJ databases">
        <title>Genomic Encyclopedia of Type Strains, Phase IV (KMG-IV): sequencing the most valuable type-strain genomes for metagenomic binning, comparative biology and taxonomic classification.</title>
        <authorList>
            <person name="Goeker M."/>
        </authorList>
    </citation>
    <scope>NUCLEOTIDE SEQUENCE [LARGE SCALE GENOMIC DNA]</scope>
    <source>
        <strain evidence="2 3">DSM 29348</strain>
    </source>
</reference>
<dbReference type="InterPro" id="IPR037523">
    <property type="entry name" value="VOC_core"/>
</dbReference>
<dbReference type="PROSITE" id="PS51819">
    <property type="entry name" value="VOC"/>
    <property type="match status" value="2"/>
</dbReference>
<dbReference type="RefSeq" id="WP_183955342.1">
    <property type="nucleotide sequence ID" value="NZ_JACIEB010000004.1"/>
</dbReference>
<feature type="domain" description="VOC" evidence="1">
    <location>
        <begin position="14"/>
        <end position="121"/>
    </location>
</feature>
<name>A0A7W6DJ31_9SPHN</name>
<gene>
    <name evidence="2" type="ORF">GGR44_001919</name>
</gene>